<dbReference type="RefSeq" id="WP_012924696.1">
    <property type="nucleotide sequence ID" value="NC_013730.1"/>
</dbReference>
<dbReference type="HOGENOM" id="CLU_2467465_0_0_10"/>
<name>D2QBG2_SPILD</name>
<reference evidence="2 3" key="1">
    <citation type="journal article" date="2010" name="Stand. Genomic Sci.">
        <title>Complete genome sequence of Spirosoma linguale type strain (1).</title>
        <authorList>
            <person name="Lail K."/>
            <person name="Sikorski J."/>
            <person name="Saunders E."/>
            <person name="Lapidus A."/>
            <person name="Glavina Del Rio T."/>
            <person name="Copeland A."/>
            <person name="Tice H."/>
            <person name="Cheng J.-F."/>
            <person name="Lucas S."/>
            <person name="Nolan M."/>
            <person name="Bruce D."/>
            <person name="Goodwin L."/>
            <person name="Pitluck S."/>
            <person name="Ivanova N."/>
            <person name="Mavromatis K."/>
            <person name="Ovchinnikova G."/>
            <person name="Pati A."/>
            <person name="Chen A."/>
            <person name="Palaniappan K."/>
            <person name="Land M."/>
            <person name="Hauser L."/>
            <person name="Chang Y.-J."/>
            <person name="Jeffries C.D."/>
            <person name="Chain P."/>
            <person name="Brettin T."/>
            <person name="Detter J.C."/>
            <person name="Schuetze A."/>
            <person name="Rohde M."/>
            <person name="Tindall B.J."/>
            <person name="Goeker M."/>
            <person name="Bristow J."/>
            <person name="Eisen J.A."/>
            <person name="Markowitz V."/>
            <person name="Hugenholtz P."/>
            <person name="Kyrpides N.C."/>
            <person name="Klenk H.-P."/>
            <person name="Chen F."/>
        </authorList>
    </citation>
    <scope>NUCLEOTIDE SEQUENCE [LARGE SCALE GENOMIC DNA]</scope>
    <source>
        <strain evidence="3">ATCC 33905 / DSM 74 / LMG 10896 / Claus 1</strain>
    </source>
</reference>
<gene>
    <name evidence="2" type="ordered locus">Slin_0071</name>
</gene>
<keyword evidence="3" id="KW-1185">Reference proteome</keyword>
<keyword evidence="1" id="KW-0812">Transmembrane</keyword>
<keyword evidence="1" id="KW-0472">Membrane</keyword>
<feature type="transmembrane region" description="Helical" evidence="1">
    <location>
        <begin position="41"/>
        <end position="62"/>
    </location>
</feature>
<organism evidence="2 3">
    <name type="scientific">Spirosoma linguale (strain ATCC 33905 / DSM 74 / LMG 10896 / Claus 1)</name>
    <dbReference type="NCBI Taxonomy" id="504472"/>
    <lineage>
        <taxon>Bacteria</taxon>
        <taxon>Pseudomonadati</taxon>
        <taxon>Bacteroidota</taxon>
        <taxon>Cytophagia</taxon>
        <taxon>Cytophagales</taxon>
        <taxon>Cytophagaceae</taxon>
        <taxon>Spirosoma</taxon>
    </lineage>
</organism>
<dbReference type="STRING" id="504472.Slin_0071"/>
<dbReference type="EMBL" id="CP001769">
    <property type="protein sequence ID" value="ADB36144.1"/>
    <property type="molecule type" value="Genomic_DNA"/>
</dbReference>
<dbReference type="KEGG" id="sli:Slin_0071"/>
<accession>D2QBG2</accession>
<dbReference type="AlphaFoldDB" id="D2QBG2"/>
<keyword evidence="1" id="KW-1133">Transmembrane helix</keyword>
<protein>
    <submittedName>
        <fullName evidence="2">Uncharacterized protein</fullName>
    </submittedName>
</protein>
<evidence type="ECO:0000256" key="1">
    <source>
        <dbReference type="SAM" id="Phobius"/>
    </source>
</evidence>
<proteinExistence type="predicted"/>
<sequence>MQLSLNRFRRASCPDALLPVDQLTDEQLLIRKAKTRQMSGVVVMLMLLMVVMAFVLEAYMVAACTSAMIPALDDYEKKRKAIVNELRKRNLR</sequence>
<evidence type="ECO:0000313" key="3">
    <source>
        <dbReference type="Proteomes" id="UP000002028"/>
    </source>
</evidence>
<dbReference type="Proteomes" id="UP000002028">
    <property type="component" value="Chromosome"/>
</dbReference>
<evidence type="ECO:0000313" key="2">
    <source>
        <dbReference type="EMBL" id="ADB36144.1"/>
    </source>
</evidence>